<dbReference type="InterPro" id="IPR016181">
    <property type="entry name" value="Acyl_CoA_acyltransferase"/>
</dbReference>
<organism evidence="4 5">
    <name type="scientific">Paraburkholderia sabiae</name>
    <dbReference type="NCBI Taxonomy" id="273251"/>
    <lineage>
        <taxon>Bacteria</taxon>
        <taxon>Pseudomonadati</taxon>
        <taxon>Pseudomonadota</taxon>
        <taxon>Betaproteobacteria</taxon>
        <taxon>Burkholderiales</taxon>
        <taxon>Burkholderiaceae</taxon>
        <taxon>Paraburkholderia</taxon>
    </lineage>
</organism>
<evidence type="ECO:0000256" key="2">
    <source>
        <dbReference type="ARBA" id="ARBA00023315"/>
    </source>
</evidence>
<dbReference type="PANTHER" id="PTHR43877">
    <property type="entry name" value="AMINOALKYLPHOSPHONATE N-ACETYLTRANSFERASE-RELATED-RELATED"/>
    <property type="match status" value="1"/>
</dbReference>
<name>A0ABU9QL73_9BURK</name>
<evidence type="ECO:0000313" key="5">
    <source>
        <dbReference type="Proteomes" id="UP001494588"/>
    </source>
</evidence>
<dbReference type="SUPFAM" id="SSF55729">
    <property type="entry name" value="Acyl-CoA N-acyltransferases (Nat)"/>
    <property type="match status" value="1"/>
</dbReference>
<protein>
    <submittedName>
        <fullName evidence="4">GNAT family protein</fullName>
        <ecNumber evidence="4">2.-.-.-</ecNumber>
    </submittedName>
</protein>
<dbReference type="RefSeq" id="WP_201648210.1">
    <property type="nucleotide sequence ID" value="NZ_CAJHCS010000002.1"/>
</dbReference>
<evidence type="ECO:0000256" key="1">
    <source>
        <dbReference type="ARBA" id="ARBA00022679"/>
    </source>
</evidence>
<keyword evidence="5" id="KW-1185">Reference proteome</keyword>
<dbReference type="EC" id="2.-.-.-" evidence="4"/>
<proteinExistence type="predicted"/>
<dbReference type="Pfam" id="PF00583">
    <property type="entry name" value="Acetyltransf_1"/>
    <property type="match status" value="1"/>
</dbReference>
<dbReference type="Proteomes" id="UP001494588">
    <property type="component" value="Unassembled WGS sequence"/>
</dbReference>
<keyword evidence="1 4" id="KW-0808">Transferase</keyword>
<evidence type="ECO:0000313" key="4">
    <source>
        <dbReference type="EMBL" id="MEM5290018.1"/>
    </source>
</evidence>
<dbReference type="Gene3D" id="3.40.630.30">
    <property type="match status" value="1"/>
</dbReference>
<dbReference type="CDD" id="cd04301">
    <property type="entry name" value="NAT_SF"/>
    <property type="match status" value="1"/>
</dbReference>
<evidence type="ECO:0000259" key="3">
    <source>
        <dbReference type="PROSITE" id="PS51186"/>
    </source>
</evidence>
<dbReference type="GO" id="GO:0016740">
    <property type="term" value="F:transferase activity"/>
    <property type="evidence" value="ECO:0007669"/>
    <property type="project" value="UniProtKB-KW"/>
</dbReference>
<keyword evidence="2" id="KW-0012">Acyltransferase</keyword>
<comment type="caution">
    <text evidence="4">The sequence shown here is derived from an EMBL/GenBank/DDBJ whole genome shotgun (WGS) entry which is preliminary data.</text>
</comment>
<dbReference type="EMBL" id="JAZHGC010000031">
    <property type="protein sequence ID" value="MEM5290018.1"/>
    <property type="molecule type" value="Genomic_DNA"/>
</dbReference>
<feature type="domain" description="N-acetyltransferase" evidence="3">
    <location>
        <begin position="6"/>
        <end position="171"/>
    </location>
</feature>
<dbReference type="InterPro" id="IPR050832">
    <property type="entry name" value="Bact_Acetyltransf"/>
</dbReference>
<dbReference type="PROSITE" id="PS51186">
    <property type="entry name" value="GNAT"/>
    <property type="match status" value="1"/>
</dbReference>
<dbReference type="InterPro" id="IPR000182">
    <property type="entry name" value="GNAT_dom"/>
</dbReference>
<gene>
    <name evidence="4" type="ORF">V4C55_30280</name>
</gene>
<sequence>MLCEALTLRPLTKTDVAAFSELRRKAIDDSPSSVWPTLEEETARPLDAIAAQIAETPEQIVFGVFDLHMLVGIAGLKREPFTQLRHKGVLWGVFVHPLYRNVGVARELLGAALMHARRMHLQQVHLRVNTENHRARRLYVTSGFSGYGVERRAMCVNGRYFDEEHMVLYLDHEEGASFAAWLAHPPAYDKR</sequence>
<reference evidence="4 5" key="1">
    <citation type="submission" date="2024-01" db="EMBL/GenBank/DDBJ databases">
        <title>The diversity of rhizobia nodulating Mimosa spp. in eleven states of Brazil covering several biomes is determined by host plant, location, and edaphic factors.</title>
        <authorList>
            <person name="Rouws L."/>
            <person name="Barauna A."/>
            <person name="Beukes C."/>
            <person name="De Faria S.M."/>
            <person name="Gross E."/>
            <person name="Dos Reis Junior F.B."/>
            <person name="Simon M."/>
            <person name="Maluk M."/>
            <person name="Odee D.W."/>
            <person name="Kenicer G."/>
            <person name="Young J.P.W."/>
            <person name="Reis V.M."/>
            <person name="Zilli J."/>
            <person name="James E.K."/>
        </authorList>
    </citation>
    <scope>NUCLEOTIDE SEQUENCE [LARGE SCALE GENOMIC DNA]</scope>
    <source>
        <strain evidence="4 5">JPY77</strain>
    </source>
</reference>
<accession>A0ABU9QL73</accession>